<dbReference type="EMBL" id="UYWW01011005">
    <property type="protein sequence ID" value="VDM18306.1"/>
    <property type="molecule type" value="Genomic_DNA"/>
</dbReference>
<name>A0A3P7EF44_WUCBA</name>
<evidence type="ECO:0000313" key="2">
    <source>
        <dbReference type="EMBL" id="VDM18306.1"/>
    </source>
</evidence>
<dbReference type="GO" id="GO:0005886">
    <property type="term" value="C:plasma membrane"/>
    <property type="evidence" value="ECO:0007669"/>
    <property type="project" value="TreeGrafter"/>
</dbReference>
<dbReference type="InterPro" id="IPR031148">
    <property type="entry name" value="Plexin"/>
</dbReference>
<dbReference type="AlphaFoldDB" id="A0A3P7EF44"/>
<dbReference type="GO" id="GO:0017154">
    <property type="term" value="F:semaphorin receptor activity"/>
    <property type="evidence" value="ECO:0007669"/>
    <property type="project" value="InterPro"/>
</dbReference>
<dbReference type="SUPFAM" id="SSF48350">
    <property type="entry name" value="GTPase activation domain, GAP"/>
    <property type="match status" value="1"/>
</dbReference>
<protein>
    <recommendedName>
        <fullName evidence="1">Plexin cytoplasmic RasGAP domain-containing protein</fullName>
    </recommendedName>
</protein>
<accession>A0A3P7EF44</accession>
<evidence type="ECO:0000313" key="3">
    <source>
        <dbReference type="Proteomes" id="UP000270924"/>
    </source>
</evidence>
<dbReference type="Proteomes" id="UP000270924">
    <property type="component" value="Unassembled WGS sequence"/>
</dbReference>
<dbReference type="InterPro" id="IPR013548">
    <property type="entry name" value="Plexin_cytoplasmic_RasGAP_dom"/>
</dbReference>
<dbReference type="InParanoid" id="A0A3P7EF44"/>
<dbReference type="GO" id="GO:0030334">
    <property type="term" value="P:regulation of cell migration"/>
    <property type="evidence" value="ECO:0007669"/>
    <property type="project" value="TreeGrafter"/>
</dbReference>
<organism evidence="2 3">
    <name type="scientific">Wuchereria bancrofti</name>
    <dbReference type="NCBI Taxonomy" id="6293"/>
    <lineage>
        <taxon>Eukaryota</taxon>
        <taxon>Metazoa</taxon>
        <taxon>Ecdysozoa</taxon>
        <taxon>Nematoda</taxon>
        <taxon>Chromadorea</taxon>
        <taxon>Rhabditida</taxon>
        <taxon>Spirurina</taxon>
        <taxon>Spiruromorpha</taxon>
        <taxon>Filarioidea</taxon>
        <taxon>Onchocercidae</taxon>
        <taxon>Wuchereria</taxon>
    </lineage>
</organism>
<feature type="domain" description="Plexin cytoplasmic RasGAP" evidence="1">
    <location>
        <begin position="1"/>
        <end position="122"/>
    </location>
</feature>
<keyword evidence="3" id="KW-1185">Reference proteome</keyword>
<dbReference type="Gene3D" id="1.10.506.10">
    <property type="entry name" value="GTPase Activation - p120gap, domain 1"/>
    <property type="match status" value="1"/>
</dbReference>
<dbReference type="InterPro" id="IPR008936">
    <property type="entry name" value="Rho_GTPase_activation_prot"/>
</dbReference>
<dbReference type="Pfam" id="PF08337">
    <property type="entry name" value="Plexin_cytopl"/>
    <property type="match status" value="1"/>
</dbReference>
<proteinExistence type="predicted"/>
<gene>
    <name evidence="2" type="ORF">WBA_LOCUS10067</name>
</gene>
<evidence type="ECO:0000259" key="1">
    <source>
        <dbReference type="Pfam" id="PF08337"/>
    </source>
</evidence>
<reference evidence="2 3" key="1">
    <citation type="submission" date="2018-11" db="EMBL/GenBank/DDBJ databases">
        <authorList>
            <consortium name="Pathogen Informatics"/>
        </authorList>
    </citation>
    <scope>NUCLEOTIDE SEQUENCE [LARGE SCALE GENOMIC DNA]</scope>
</reference>
<sequence length="181" mass="21260">MPLRFWVNLIKNPHFVFDIQKPTKLEGCLSVVAQTLMDACSTQEHQLTKDSPSSKLLFAKDIYQYRDWVDRYYAEIRQMPPITDQDMNALLAEESRSHSRDRFHVFSALNELYKYLEQYKESLREELDMNQFAISQKLPQKFQDMLNTMECIGEHYSNGGSGTIGNFGHRVCRGRPREDRV</sequence>
<dbReference type="OrthoDB" id="5847032at2759"/>
<dbReference type="PANTHER" id="PTHR22625">
    <property type="entry name" value="PLEXIN"/>
    <property type="match status" value="1"/>
</dbReference>
<dbReference type="GO" id="GO:0002116">
    <property type="term" value="C:semaphorin receptor complex"/>
    <property type="evidence" value="ECO:0007669"/>
    <property type="project" value="TreeGrafter"/>
</dbReference>
<dbReference type="PANTHER" id="PTHR22625:SF70">
    <property type="entry name" value="PLEXIN A, ISOFORM A"/>
    <property type="match status" value="1"/>
</dbReference>